<keyword evidence="7" id="KW-0804">Transcription</keyword>
<evidence type="ECO:0000256" key="7">
    <source>
        <dbReference type="ARBA" id="ARBA00023163"/>
    </source>
</evidence>
<dbReference type="PANTHER" id="PTHR32071:SF21">
    <property type="entry name" value="TRANSCRIPTIONAL REGULATORY PROTEIN FLGR"/>
    <property type="match status" value="1"/>
</dbReference>
<dbReference type="PROSITE" id="PS00676">
    <property type="entry name" value="SIGMA54_INTERACT_2"/>
    <property type="match status" value="1"/>
</dbReference>
<feature type="modified residue" description="4-aspartylphosphate" evidence="8">
    <location>
        <position position="52"/>
    </location>
</feature>
<dbReference type="InterPro" id="IPR002197">
    <property type="entry name" value="HTH_Fis"/>
</dbReference>
<dbReference type="InterPro" id="IPR009057">
    <property type="entry name" value="Homeodomain-like_sf"/>
</dbReference>
<keyword evidence="8" id="KW-0597">Phosphoprotein</keyword>
<evidence type="ECO:0000259" key="10">
    <source>
        <dbReference type="PROSITE" id="PS50110"/>
    </source>
</evidence>
<evidence type="ECO:0000256" key="4">
    <source>
        <dbReference type="ARBA" id="ARBA00023015"/>
    </source>
</evidence>
<dbReference type="InterPro" id="IPR003593">
    <property type="entry name" value="AAA+_ATPase"/>
</dbReference>
<dbReference type="SMART" id="SM00382">
    <property type="entry name" value="AAA"/>
    <property type="match status" value="1"/>
</dbReference>
<dbReference type="InterPro" id="IPR025662">
    <property type="entry name" value="Sigma_54_int_dom_ATP-bd_1"/>
</dbReference>
<evidence type="ECO:0000313" key="12">
    <source>
        <dbReference type="Proteomes" id="UP001375743"/>
    </source>
</evidence>
<dbReference type="Gene3D" id="1.10.8.60">
    <property type="match status" value="1"/>
</dbReference>
<evidence type="ECO:0000256" key="8">
    <source>
        <dbReference type="PROSITE-ProRule" id="PRU00169"/>
    </source>
</evidence>
<dbReference type="PROSITE" id="PS50045">
    <property type="entry name" value="SIGMA54_INTERACT_4"/>
    <property type="match status" value="1"/>
</dbReference>
<evidence type="ECO:0000313" key="11">
    <source>
        <dbReference type="EMBL" id="MEK0083237.1"/>
    </source>
</evidence>
<dbReference type="InterPro" id="IPR002078">
    <property type="entry name" value="Sigma_54_int"/>
</dbReference>
<protein>
    <submittedName>
        <fullName evidence="11">Sigma-54 dependent transcriptional regulator</fullName>
    </submittedName>
</protein>
<dbReference type="Pfam" id="PF02954">
    <property type="entry name" value="HTH_8"/>
    <property type="match status" value="1"/>
</dbReference>
<keyword evidence="2" id="KW-0067">ATP-binding</keyword>
<dbReference type="Proteomes" id="UP001375743">
    <property type="component" value="Unassembled WGS sequence"/>
</dbReference>
<feature type="domain" description="Response regulatory" evidence="10">
    <location>
        <begin position="2"/>
        <end position="114"/>
    </location>
</feature>
<dbReference type="SUPFAM" id="SSF52172">
    <property type="entry name" value="CheY-like"/>
    <property type="match status" value="1"/>
</dbReference>
<reference evidence="11 12" key="1">
    <citation type="submission" date="2024-01" db="EMBL/GenBank/DDBJ databases">
        <title>Multi-omics insights into the function and evolution of sodium benzoate biodegradation pathways in Benzoatithermus flavus gen. nov., sp. nov. from hot spring.</title>
        <authorList>
            <person name="Hu C.-J."/>
            <person name="Li W.-J."/>
        </authorList>
    </citation>
    <scope>NUCLEOTIDE SEQUENCE [LARGE SCALE GENOMIC DNA]</scope>
    <source>
        <strain evidence="11 12">SYSU G07066</strain>
    </source>
</reference>
<feature type="domain" description="Sigma-54 factor interaction" evidence="9">
    <location>
        <begin position="120"/>
        <end position="349"/>
    </location>
</feature>
<dbReference type="PRINTS" id="PR01590">
    <property type="entry name" value="HTHFIS"/>
</dbReference>
<dbReference type="RefSeq" id="WP_418159085.1">
    <property type="nucleotide sequence ID" value="NZ_JBBLZC010000007.1"/>
</dbReference>
<gene>
    <name evidence="11" type="ORF">U1T56_08735</name>
</gene>
<organism evidence="11 12">
    <name type="scientific">Benzoatithermus flavus</name>
    <dbReference type="NCBI Taxonomy" id="3108223"/>
    <lineage>
        <taxon>Bacteria</taxon>
        <taxon>Pseudomonadati</taxon>
        <taxon>Pseudomonadota</taxon>
        <taxon>Alphaproteobacteria</taxon>
        <taxon>Geminicoccales</taxon>
        <taxon>Geminicoccaceae</taxon>
        <taxon>Benzoatithermus</taxon>
    </lineage>
</organism>
<dbReference type="PANTHER" id="PTHR32071">
    <property type="entry name" value="TRANSCRIPTIONAL REGULATORY PROTEIN"/>
    <property type="match status" value="1"/>
</dbReference>
<dbReference type="PROSITE" id="PS50110">
    <property type="entry name" value="RESPONSE_REGULATORY"/>
    <property type="match status" value="1"/>
</dbReference>
<dbReference type="InterPro" id="IPR001789">
    <property type="entry name" value="Sig_transdc_resp-reg_receiver"/>
</dbReference>
<dbReference type="InterPro" id="IPR027417">
    <property type="entry name" value="P-loop_NTPase"/>
</dbReference>
<comment type="caution">
    <text evidence="11">The sequence shown here is derived from an EMBL/GenBank/DDBJ whole genome shotgun (WGS) entry which is preliminary data.</text>
</comment>
<dbReference type="Gene3D" id="1.10.10.60">
    <property type="entry name" value="Homeodomain-like"/>
    <property type="match status" value="1"/>
</dbReference>
<keyword evidence="12" id="KW-1185">Reference proteome</keyword>
<keyword evidence="4" id="KW-0805">Transcription regulation</keyword>
<evidence type="ECO:0000256" key="6">
    <source>
        <dbReference type="ARBA" id="ARBA00023159"/>
    </source>
</evidence>
<dbReference type="CDD" id="cd00009">
    <property type="entry name" value="AAA"/>
    <property type="match status" value="1"/>
</dbReference>
<evidence type="ECO:0000256" key="2">
    <source>
        <dbReference type="ARBA" id="ARBA00022840"/>
    </source>
</evidence>
<dbReference type="Pfam" id="PF00158">
    <property type="entry name" value="Sigma54_activat"/>
    <property type="match status" value="1"/>
</dbReference>
<accession>A0ABU8XTE7</accession>
<dbReference type="Gene3D" id="3.40.50.300">
    <property type="entry name" value="P-loop containing nucleotide triphosphate hydrolases"/>
    <property type="match status" value="1"/>
</dbReference>
<proteinExistence type="predicted"/>
<dbReference type="EMBL" id="JBBLZC010000007">
    <property type="protein sequence ID" value="MEK0083237.1"/>
    <property type="molecule type" value="Genomic_DNA"/>
</dbReference>
<keyword evidence="6" id="KW-0010">Activator</keyword>
<dbReference type="Gene3D" id="3.40.50.2300">
    <property type="match status" value="1"/>
</dbReference>
<dbReference type="Pfam" id="PF25601">
    <property type="entry name" value="AAA_lid_14"/>
    <property type="match status" value="1"/>
</dbReference>
<dbReference type="SUPFAM" id="SSF46689">
    <property type="entry name" value="Homeodomain-like"/>
    <property type="match status" value="1"/>
</dbReference>
<dbReference type="SUPFAM" id="SSF52540">
    <property type="entry name" value="P-loop containing nucleoside triphosphate hydrolases"/>
    <property type="match status" value="1"/>
</dbReference>
<evidence type="ECO:0000256" key="3">
    <source>
        <dbReference type="ARBA" id="ARBA00023012"/>
    </source>
</evidence>
<dbReference type="InterPro" id="IPR058031">
    <property type="entry name" value="AAA_lid_NorR"/>
</dbReference>
<dbReference type="PROSITE" id="PS00675">
    <property type="entry name" value="SIGMA54_INTERACT_1"/>
    <property type="match status" value="1"/>
</dbReference>
<keyword evidence="1" id="KW-0547">Nucleotide-binding</keyword>
<name>A0ABU8XTE7_9PROT</name>
<keyword evidence="5" id="KW-0238">DNA-binding</keyword>
<dbReference type="InterPro" id="IPR025943">
    <property type="entry name" value="Sigma_54_int_dom_ATP-bd_2"/>
</dbReference>
<sequence>MRVLIVGAARPEIALAADAARERGAEVRHVPSFPAALDLLRQGQGADLLLVDADDEIDAAIARLAAERIFLPVVAYGIGCTPQRAAAAIKAGAREFLPFPPEPELIAAILEAVGESRQELVCADPRMTELLGLARRFAATDACVLVTGESGTGKEMLARFLHRHSRRAGGPFVAVNCAAVPESLLESELFGHEKGAFTGAVARRIGRFEEANGGTLLLDEISEMEPRLQAKLLRAIQEREIDRIGGRHPVKVDIRLIATSNRDLEQAVAEGTFRADLLFRLSVLTLELPPLRERPADIAALARHFATKLARLNGLPERPLSEDAIRRLTALPWRGNVRELENCLHRAVVLARGERIEAEDIHPTVGAGRQQEQPKATGLVGRTVAEVERSLIIDTLRHTLGNRTQAAGILGISIRTLRNKLRQYGGEGVPVPPPPTEHAA</sequence>
<evidence type="ECO:0000256" key="5">
    <source>
        <dbReference type="ARBA" id="ARBA00023125"/>
    </source>
</evidence>
<evidence type="ECO:0000256" key="1">
    <source>
        <dbReference type="ARBA" id="ARBA00022741"/>
    </source>
</evidence>
<dbReference type="InterPro" id="IPR011006">
    <property type="entry name" value="CheY-like_superfamily"/>
</dbReference>
<evidence type="ECO:0000259" key="9">
    <source>
        <dbReference type="PROSITE" id="PS50045"/>
    </source>
</evidence>
<keyword evidence="3" id="KW-0902">Two-component regulatory system</keyword>